<dbReference type="AlphaFoldDB" id="A0AAX4P252"/>
<proteinExistence type="inferred from homology"/>
<dbReference type="InterPro" id="IPR007241">
    <property type="entry name" value="Autophagy-rel_prot_9"/>
</dbReference>
<dbReference type="Pfam" id="PF04109">
    <property type="entry name" value="ATG9"/>
    <property type="match status" value="1"/>
</dbReference>
<comment type="subcellular location">
    <subcellularLocation>
        <location evidence="1 10">Preautophagosomal structure membrane</location>
        <topology evidence="1 10">Multi-pass membrane protein</topology>
    </subcellularLocation>
</comment>
<dbReference type="GO" id="GO:0034497">
    <property type="term" value="P:protein localization to phagophore assembly site"/>
    <property type="evidence" value="ECO:0007669"/>
    <property type="project" value="TreeGrafter"/>
</dbReference>
<comment type="similarity">
    <text evidence="2 10">Belongs to the ATG9 family.</text>
</comment>
<dbReference type="GO" id="GO:0061709">
    <property type="term" value="P:reticulophagy"/>
    <property type="evidence" value="ECO:0007669"/>
    <property type="project" value="TreeGrafter"/>
</dbReference>
<accession>A0AAX4P252</accession>
<feature type="transmembrane region" description="Helical" evidence="10">
    <location>
        <begin position="54"/>
        <end position="82"/>
    </location>
</feature>
<organism evidence="11 12">
    <name type="scientific">Chloropicon roscoffensis</name>
    <dbReference type="NCBI Taxonomy" id="1461544"/>
    <lineage>
        <taxon>Eukaryota</taxon>
        <taxon>Viridiplantae</taxon>
        <taxon>Chlorophyta</taxon>
        <taxon>Chloropicophyceae</taxon>
        <taxon>Chloropicales</taxon>
        <taxon>Chloropicaceae</taxon>
        <taxon>Chloropicon</taxon>
    </lineage>
</organism>
<feature type="transmembrane region" description="Helical" evidence="10">
    <location>
        <begin position="355"/>
        <end position="376"/>
    </location>
</feature>
<keyword evidence="5 10" id="KW-0812">Transmembrane</keyword>
<evidence type="ECO:0000256" key="6">
    <source>
        <dbReference type="ARBA" id="ARBA00022989"/>
    </source>
</evidence>
<keyword evidence="9 10" id="KW-0472">Membrane</keyword>
<keyword evidence="12" id="KW-1185">Reference proteome</keyword>
<dbReference type="GO" id="GO:0034727">
    <property type="term" value="P:piecemeal microautophagy of the nucleus"/>
    <property type="evidence" value="ECO:0007669"/>
    <property type="project" value="TreeGrafter"/>
</dbReference>
<dbReference type="GO" id="GO:0034045">
    <property type="term" value="C:phagophore assembly site membrane"/>
    <property type="evidence" value="ECO:0007669"/>
    <property type="project" value="UniProtKB-SubCell"/>
</dbReference>
<dbReference type="Proteomes" id="UP001472866">
    <property type="component" value="Chromosome 03"/>
</dbReference>
<keyword evidence="8 10" id="KW-0445">Lipid transport</keyword>
<keyword evidence="7 10" id="KW-0072">Autophagy</keyword>
<dbReference type="PANTHER" id="PTHR13038">
    <property type="entry name" value="APG9 AUTOPHAGY 9"/>
    <property type="match status" value="1"/>
</dbReference>
<evidence type="ECO:0000256" key="4">
    <source>
        <dbReference type="ARBA" id="ARBA00022448"/>
    </source>
</evidence>
<dbReference type="PANTHER" id="PTHR13038:SF10">
    <property type="entry name" value="AUTOPHAGY-RELATED PROTEIN 9"/>
    <property type="match status" value="1"/>
</dbReference>
<evidence type="ECO:0000256" key="8">
    <source>
        <dbReference type="ARBA" id="ARBA00023055"/>
    </source>
</evidence>
<sequence length="636" mass="74612">MELNEREDDLFEPLNRFDGDTGQLLTEENYEWGAYSNLDRFFSRLYSYYLEKGFWVILLSRVLNLLTLAFTILFSGFLLLFVNWGAIHACGRDDDCDVGRVIFNSTPLKHVLFWKVMVMLYLTIFSAYFVLTFLQIVNDMKELVDVKDFVNNKLGMSDRELQTVTWPELVSRLVRVQEHTRLCITRDLSAHDIVNRIMRKENYLIGMLNKHVLALYNPIPGLRHQVMLTKTLEWNLNWCIFDFMFDEKFTIKRDFLSDVTILQKRLRTMAALNLIMSPFVMVFVVSYFFLQNAEHFYRHPVSVGARQWSLYARWKMREFNELEDHLNRRLDASHKSATKYVLQFPTPMHTQVAKFVAYIAGSFAATCLAIGVMSGPILEKPFFKGQNFIWYTAFFGLILAVSRSFIPEEPIAYKPEEYMDEVVENTHYFPRRWRGKCHTKSVQSEFRSLFKLKVTIFFEEIASIFLTPFLLFFSLPECAPRILEFIQDFTVDIEGVGHVCSLGMFSFERHGNQRYGSQFQSEKKLRSRQGKMEKSFLSFCNYYEHWEPDPHGRDFLESFNKVKSSFMQEGSLYGDHMRSSFSNGRGKSNGDFLHRADSSELTEDQKILEDLRLSQATLQHLYTSSRLSPKQTDGQL</sequence>
<dbReference type="GO" id="GO:0000422">
    <property type="term" value="P:autophagy of mitochondrion"/>
    <property type="evidence" value="ECO:0007669"/>
    <property type="project" value="TreeGrafter"/>
</dbReference>
<evidence type="ECO:0000256" key="9">
    <source>
        <dbReference type="ARBA" id="ARBA00023136"/>
    </source>
</evidence>
<name>A0AAX4P252_9CHLO</name>
<evidence type="ECO:0000256" key="10">
    <source>
        <dbReference type="RuleBase" id="RU364027"/>
    </source>
</evidence>
<evidence type="ECO:0000313" key="12">
    <source>
        <dbReference type="Proteomes" id="UP001472866"/>
    </source>
</evidence>
<reference evidence="11 12" key="1">
    <citation type="submission" date="2024-03" db="EMBL/GenBank/DDBJ databases">
        <title>Complete genome sequence of the green alga Chloropicon roscoffensis RCC1871.</title>
        <authorList>
            <person name="Lemieux C."/>
            <person name="Pombert J.-F."/>
            <person name="Otis C."/>
            <person name="Turmel M."/>
        </authorList>
    </citation>
    <scope>NUCLEOTIDE SEQUENCE [LARGE SCALE GENOMIC DNA]</scope>
    <source>
        <strain evidence="11 12">RCC1871</strain>
    </source>
</reference>
<evidence type="ECO:0000313" key="11">
    <source>
        <dbReference type="EMBL" id="WZN60475.1"/>
    </source>
</evidence>
<evidence type="ECO:0000256" key="2">
    <source>
        <dbReference type="ARBA" id="ARBA00006185"/>
    </source>
</evidence>
<protein>
    <recommendedName>
        <fullName evidence="3 10">Autophagy-related protein 9</fullName>
    </recommendedName>
</protein>
<feature type="transmembrane region" description="Helical" evidence="10">
    <location>
        <begin position="112"/>
        <end position="134"/>
    </location>
</feature>
<evidence type="ECO:0000256" key="7">
    <source>
        <dbReference type="ARBA" id="ARBA00023006"/>
    </source>
</evidence>
<evidence type="ECO:0000256" key="3">
    <source>
        <dbReference type="ARBA" id="ARBA00018074"/>
    </source>
</evidence>
<comment type="function">
    <text evidence="10">Phospholipid scramblase involved in autophagy. Cycles between the preautophagosomal structure/phagophore assembly site (PAS) and the cytoplasmic vesicle pool and supplies membrane for the growing autophagosome. Lipid scramblase activity plays a key role in preautophagosomal structure/phagophore assembly by distributing the phospholipids that arrive through ATG2 from the cytoplasmic to the luminal leaflet of the bilayer, thereby driving autophagosomal membrane expansion.</text>
</comment>
<feature type="transmembrane region" description="Helical" evidence="10">
    <location>
        <begin position="388"/>
        <end position="406"/>
    </location>
</feature>
<dbReference type="GO" id="GO:0006869">
    <property type="term" value="P:lipid transport"/>
    <property type="evidence" value="ECO:0007669"/>
    <property type="project" value="UniProtKB-KW"/>
</dbReference>
<dbReference type="GO" id="GO:0005776">
    <property type="term" value="C:autophagosome"/>
    <property type="evidence" value="ECO:0007669"/>
    <property type="project" value="TreeGrafter"/>
</dbReference>
<keyword evidence="6 10" id="KW-1133">Transmembrane helix</keyword>
<evidence type="ECO:0000256" key="1">
    <source>
        <dbReference type="ARBA" id="ARBA00004511"/>
    </source>
</evidence>
<gene>
    <name evidence="11" type="ORF">HKI87_03g20070</name>
</gene>
<evidence type="ECO:0000256" key="5">
    <source>
        <dbReference type="ARBA" id="ARBA00022692"/>
    </source>
</evidence>
<keyword evidence="4 10" id="KW-0813">Transport</keyword>
<dbReference type="EMBL" id="CP151503">
    <property type="protein sequence ID" value="WZN60475.1"/>
    <property type="molecule type" value="Genomic_DNA"/>
</dbReference>
<feature type="transmembrane region" description="Helical" evidence="10">
    <location>
        <begin position="270"/>
        <end position="290"/>
    </location>
</feature>